<reference evidence="8 9" key="1">
    <citation type="journal article" date="2018" name="PLoS Genet.">
        <title>Population sequencing reveals clonal diversity and ancestral inbreeding in the grapevine cultivar Chardonnay.</title>
        <authorList>
            <person name="Roach M.J."/>
            <person name="Johnson D.L."/>
            <person name="Bohlmann J."/>
            <person name="van Vuuren H.J."/>
            <person name="Jones S.J."/>
            <person name="Pretorius I.S."/>
            <person name="Schmidt S.A."/>
            <person name="Borneman A.R."/>
        </authorList>
    </citation>
    <scope>NUCLEOTIDE SEQUENCE [LARGE SCALE GENOMIC DNA]</scope>
    <source>
        <strain evidence="9">cv. Chardonnay</strain>
        <tissue evidence="8">Leaf</tissue>
    </source>
</reference>
<proteinExistence type="inferred from homology"/>
<organism evidence="8 9">
    <name type="scientific">Vitis vinifera</name>
    <name type="common">Grape</name>
    <dbReference type="NCBI Taxonomy" id="29760"/>
    <lineage>
        <taxon>Eukaryota</taxon>
        <taxon>Viridiplantae</taxon>
        <taxon>Streptophyta</taxon>
        <taxon>Embryophyta</taxon>
        <taxon>Tracheophyta</taxon>
        <taxon>Spermatophyta</taxon>
        <taxon>Magnoliopsida</taxon>
        <taxon>eudicotyledons</taxon>
        <taxon>Gunneridae</taxon>
        <taxon>Pentapetalae</taxon>
        <taxon>rosids</taxon>
        <taxon>Vitales</taxon>
        <taxon>Vitaceae</taxon>
        <taxon>Viteae</taxon>
        <taxon>Vitis</taxon>
    </lineage>
</organism>
<comment type="caution">
    <text evidence="8">The sequence shown here is derived from an EMBL/GenBank/DDBJ whole genome shotgun (WGS) entry which is preliminary data.</text>
</comment>
<protein>
    <submittedName>
        <fullName evidence="8">Protein chromatin remodeling 20</fullName>
    </submittedName>
</protein>
<accession>A0A438HBI1</accession>
<evidence type="ECO:0000256" key="5">
    <source>
        <dbReference type="ARBA" id="ARBA00022840"/>
    </source>
</evidence>
<dbReference type="GO" id="GO:0004386">
    <property type="term" value="F:helicase activity"/>
    <property type="evidence" value="ECO:0007669"/>
    <property type="project" value="UniProtKB-KW"/>
</dbReference>
<dbReference type="PANTHER" id="PTHR45797">
    <property type="entry name" value="RAD54-LIKE"/>
    <property type="match status" value="1"/>
</dbReference>
<evidence type="ECO:0000256" key="1">
    <source>
        <dbReference type="ARBA" id="ARBA00004123"/>
    </source>
</evidence>
<comment type="similarity">
    <text evidence="2">Belongs to the SNF2/RAD54 helicase family.</text>
</comment>
<name>A0A438HBI1_VITVI</name>
<evidence type="ECO:0000256" key="7">
    <source>
        <dbReference type="ARBA" id="ARBA00023242"/>
    </source>
</evidence>
<dbReference type="Proteomes" id="UP000288805">
    <property type="component" value="Unassembled WGS sequence"/>
</dbReference>
<keyword evidence="5" id="KW-0067">ATP-binding</keyword>
<evidence type="ECO:0000256" key="4">
    <source>
        <dbReference type="ARBA" id="ARBA00022806"/>
    </source>
</evidence>
<evidence type="ECO:0000313" key="9">
    <source>
        <dbReference type="Proteomes" id="UP000288805"/>
    </source>
</evidence>
<dbReference type="GO" id="GO:0005634">
    <property type="term" value="C:nucleus"/>
    <property type="evidence" value="ECO:0007669"/>
    <property type="project" value="UniProtKB-SubCell"/>
</dbReference>
<keyword evidence="4" id="KW-0378">Hydrolase</keyword>
<dbReference type="GO" id="GO:0016887">
    <property type="term" value="F:ATP hydrolysis activity"/>
    <property type="evidence" value="ECO:0007669"/>
    <property type="project" value="InterPro"/>
</dbReference>
<comment type="subcellular location">
    <subcellularLocation>
        <location evidence="1">Nucleus</location>
    </subcellularLocation>
</comment>
<dbReference type="EMBL" id="QGNW01000248">
    <property type="protein sequence ID" value="RVW81814.1"/>
    <property type="molecule type" value="Genomic_DNA"/>
</dbReference>
<evidence type="ECO:0000256" key="2">
    <source>
        <dbReference type="ARBA" id="ARBA00007025"/>
    </source>
</evidence>
<gene>
    <name evidence="8" type="primary">ATRX_5</name>
    <name evidence="8" type="ORF">CK203_051603</name>
</gene>
<keyword evidence="7" id="KW-0539">Nucleus</keyword>
<keyword evidence="3" id="KW-0547">Nucleotide-binding</keyword>
<evidence type="ECO:0000256" key="6">
    <source>
        <dbReference type="ARBA" id="ARBA00023125"/>
    </source>
</evidence>
<keyword evidence="6" id="KW-0238">DNA-binding</keyword>
<dbReference type="GO" id="GO:0005524">
    <property type="term" value="F:ATP binding"/>
    <property type="evidence" value="ECO:0007669"/>
    <property type="project" value="UniProtKB-KW"/>
</dbReference>
<sequence length="199" mass="22434">MLGDSLAFNQMKDASSLSSSPPLDISPLFFWVFCPFSFDASHSSSSSSSSSLDDFPPFLGVLPFPFDAFHCIPSRMLQAWFAGCLISWTQFSNSTTLEHNVAADIFLFARERRAELLAKWRAKGGVFLIGYSAFRNLSLGKNVKDRHMAREICYALQVIVVDLKMLLNNIPSEFELIVIWIDLGFKLSMLNLTCKFPHF</sequence>
<dbReference type="AlphaFoldDB" id="A0A438HBI1"/>
<dbReference type="PANTHER" id="PTHR45797:SF1">
    <property type="entry name" value="HELICASE ARIP4"/>
    <property type="match status" value="1"/>
</dbReference>
<keyword evidence="4" id="KW-0347">Helicase</keyword>
<dbReference type="GO" id="GO:0003677">
    <property type="term" value="F:DNA binding"/>
    <property type="evidence" value="ECO:0007669"/>
    <property type="project" value="UniProtKB-KW"/>
</dbReference>
<evidence type="ECO:0000256" key="3">
    <source>
        <dbReference type="ARBA" id="ARBA00022741"/>
    </source>
</evidence>
<dbReference type="InterPro" id="IPR044574">
    <property type="entry name" value="ARIP4-like"/>
</dbReference>
<evidence type="ECO:0000313" key="8">
    <source>
        <dbReference type="EMBL" id="RVW81814.1"/>
    </source>
</evidence>